<dbReference type="InterPro" id="IPR052345">
    <property type="entry name" value="Rad_response_metalloprotease"/>
</dbReference>
<protein>
    <recommendedName>
        <fullName evidence="1">IrrE N-terminal-like domain-containing protein</fullName>
    </recommendedName>
</protein>
<organism evidence="2 3">
    <name type="scientific">Levilactobacillus acidifarinae DSM 19394 = JCM 15949</name>
    <dbReference type="NCBI Taxonomy" id="1423715"/>
    <lineage>
        <taxon>Bacteria</taxon>
        <taxon>Bacillati</taxon>
        <taxon>Bacillota</taxon>
        <taxon>Bacilli</taxon>
        <taxon>Lactobacillales</taxon>
        <taxon>Lactobacillaceae</taxon>
        <taxon>Levilactobacillus</taxon>
    </lineage>
</organism>
<dbReference type="PANTHER" id="PTHR43236:SF2">
    <property type="entry name" value="BLL0069 PROTEIN"/>
    <property type="match status" value="1"/>
</dbReference>
<evidence type="ECO:0000259" key="1">
    <source>
        <dbReference type="Pfam" id="PF06114"/>
    </source>
</evidence>
<evidence type="ECO:0000313" key="3">
    <source>
        <dbReference type="Proteomes" id="UP000051955"/>
    </source>
</evidence>
<evidence type="ECO:0000313" key="2">
    <source>
        <dbReference type="EMBL" id="KRK95905.1"/>
    </source>
</evidence>
<dbReference type="PANTHER" id="PTHR43236">
    <property type="entry name" value="ANTITOXIN HIGA1"/>
    <property type="match status" value="1"/>
</dbReference>
<dbReference type="AlphaFoldDB" id="A0A0R1LSP6"/>
<keyword evidence="3" id="KW-1185">Reference proteome</keyword>
<dbReference type="PATRIC" id="fig|1423715.3.peg.2441"/>
<comment type="caution">
    <text evidence="2">The sequence shown here is derived from an EMBL/GenBank/DDBJ whole genome shotgun (WGS) entry which is preliminary data.</text>
</comment>
<dbReference type="InterPro" id="IPR010359">
    <property type="entry name" value="IrrE_HExxH"/>
</dbReference>
<proteinExistence type="predicted"/>
<dbReference type="Proteomes" id="UP000051955">
    <property type="component" value="Unassembled WGS sequence"/>
</dbReference>
<dbReference type="EMBL" id="AZDV01000005">
    <property type="protein sequence ID" value="KRK95905.1"/>
    <property type="molecule type" value="Genomic_DNA"/>
</dbReference>
<gene>
    <name evidence="2" type="ORF">FD25_GL002365</name>
</gene>
<name>A0A0R1LSP6_9LACO</name>
<feature type="domain" description="IrrE N-terminal-like" evidence="1">
    <location>
        <begin position="186"/>
        <end position="312"/>
    </location>
</feature>
<dbReference type="STRING" id="1423715.FD25_GL002365"/>
<accession>A0A0R1LSP6</accession>
<dbReference type="Pfam" id="PF06114">
    <property type="entry name" value="Peptidase_M78"/>
    <property type="match status" value="1"/>
</dbReference>
<sequence>MSVYFHRNKKGGIAMATVRIPVKPDILKWVSNQSGNLLTDDWKSKLEQWTKQEKQPTVNQLKQLSQKTKIPFGYFFLQNIPKEEIPLLKFRTINNYEIEHPSRDLIDTIVDMETKQDWLSNYRQKQGFPKNNFYAFSRHINNISQLSDPQKAQNILECLDLSIGWNFKKGVTKPFKKLRQHLNNAGITVMTNGQVGNNTRRPLDQNEFRAFALADDYAPLIFINSNDSYRAMLFSLVHELVHLWFGTSELFNADLKLENNYINSLTEQDINQISEEIIFPKELFLQLWRQELTDDDDQLQQVLDISKKFGASPLSTGIRSLHLNLIPQKVIGQLQDYLQNEYDHKKLANKESSGAPKYYVVRASRIDHNFVEDVNRSAKSGQTTYTEAFELLNVKNNNSFNKLVNEVRGEKND</sequence>
<reference evidence="2 3" key="1">
    <citation type="journal article" date="2015" name="Genome Announc.">
        <title>Expanding the biotechnology potential of lactobacilli through comparative genomics of 213 strains and associated genera.</title>
        <authorList>
            <person name="Sun Z."/>
            <person name="Harris H.M."/>
            <person name="McCann A."/>
            <person name="Guo C."/>
            <person name="Argimon S."/>
            <person name="Zhang W."/>
            <person name="Yang X."/>
            <person name="Jeffery I.B."/>
            <person name="Cooney J.C."/>
            <person name="Kagawa T.F."/>
            <person name="Liu W."/>
            <person name="Song Y."/>
            <person name="Salvetti E."/>
            <person name="Wrobel A."/>
            <person name="Rasinkangas P."/>
            <person name="Parkhill J."/>
            <person name="Rea M.C."/>
            <person name="O'Sullivan O."/>
            <person name="Ritari J."/>
            <person name="Douillard F.P."/>
            <person name="Paul Ross R."/>
            <person name="Yang R."/>
            <person name="Briner A.E."/>
            <person name="Felis G.E."/>
            <person name="de Vos W.M."/>
            <person name="Barrangou R."/>
            <person name="Klaenhammer T.R."/>
            <person name="Caufield P.W."/>
            <person name="Cui Y."/>
            <person name="Zhang H."/>
            <person name="O'Toole P.W."/>
        </authorList>
    </citation>
    <scope>NUCLEOTIDE SEQUENCE [LARGE SCALE GENOMIC DNA]</scope>
    <source>
        <strain evidence="2 3">DSM 19394</strain>
    </source>
</reference>